<name>A0A9P9FW57_FUSRE</name>
<dbReference type="SUPFAM" id="SSF51735">
    <property type="entry name" value="NAD(P)-binding Rossmann-fold domains"/>
    <property type="match status" value="1"/>
</dbReference>
<dbReference type="InterPro" id="IPR055170">
    <property type="entry name" value="GFO_IDH_MocA-like_dom"/>
</dbReference>
<evidence type="ECO:0000259" key="7">
    <source>
        <dbReference type="Pfam" id="PF22725"/>
    </source>
</evidence>
<accession>A0A9P9FW57</accession>
<comment type="catalytic activity">
    <reaction evidence="5">
        <text>D-xylose + NADP(+) = D-xylono-1,5-lactone + NADPH + H(+)</text>
        <dbReference type="Rhea" id="RHEA:22000"/>
        <dbReference type="ChEBI" id="CHEBI:15378"/>
        <dbReference type="ChEBI" id="CHEBI:15867"/>
        <dbReference type="ChEBI" id="CHEBI:53455"/>
        <dbReference type="ChEBI" id="CHEBI:57783"/>
        <dbReference type="ChEBI" id="CHEBI:58349"/>
        <dbReference type="EC" id="1.1.1.179"/>
    </reaction>
</comment>
<organism evidence="8 9">
    <name type="scientific">Fusarium redolens</name>
    <dbReference type="NCBI Taxonomy" id="48865"/>
    <lineage>
        <taxon>Eukaryota</taxon>
        <taxon>Fungi</taxon>
        <taxon>Dikarya</taxon>
        <taxon>Ascomycota</taxon>
        <taxon>Pezizomycotina</taxon>
        <taxon>Sordariomycetes</taxon>
        <taxon>Hypocreomycetidae</taxon>
        <taxon>Hypocreales</taxon>
        <taxon>Nectriaceae</taxon>
        <taxon>Fusarium</taxon>
        <taxon>Fusarium redolens species complex</taxon>
    </lineage>
</organism>
<proteinExistence type="inferred from homology"/>
<evidence type="ECO:0000256" key="4">
    <source>
        <dbReference type="ARBA" id="ARBA00042988"/>
    </source>
</evidence>
<dbReference type="SUPFAM" id="SSF55347">
    <property type="entry name" value="Glyceraldehyde-3-phosphate dehydrogenase-like, C-terminal domain"/>
    <property type="match status" value="1"/>
</dbReference>
<dbReference type="InterPro" id="IPR050984">
    <property type="entry name" value="Gfo/Idh/MocA_domain"/>
</dbReference>
<dbReference type="GO" id="GO:0000166">
    <property type="term" value="F:nucleotide binding"/>
    <property type="evidence" value="ECO:0007669"/>
    <property type="project" value="InterPro"/>
</dbReference>
<keyword evidence="9" id="KW-1185">Reference proteome</keyword>
<dbReference type="Gene3D" id="3.30.360.10">
    <property type="entry name" value="Dihydrodipicolinate Reductase, domain 2"/>
    <property type="match status" value="1"/>
</dbReference>
<dbReference type="GeneID" id="70219151"/>
<reference evidence="8" key="1">
    <citation type="journal article" date="2021" name="Nat. Commun.">
        <title>Genetic determinants of endophytism in the Arabidopsis root mycobiome.</title>
        <authorList>
            <person name="Mesny F."/>
            <person name="Miyauchi S."/>
            <person name="Thiergart T."/>
            <person name="Pickel B."/>
            <person name="Atanasova L."/>
            <person name="Karlsson M."/>
            <person name="Huettel B."/>
            <person name="Barry K.W."/>
            <person name="Haridas S."/>
            <person name="Chen C."/>
            <person name="Bauer D."/>
            <person name="Andreopoulos W."/>
            <person name="Pangilinan J."/>
            <person name="LaButti K."/>
            <person name="Riley R."/>
            <person name="Lipzen A."/>
            <person name="Clum A."/>
            <person name="Drula E."/>
            <person name="Henrissat B."/>
            <person name="Kohler A."/>
            <person name="Grigoriev I.V."/>
            <person name="Martin F.M."/>
            <person name="Hacquard S."/>
        </authorList>
    </citation>
    <scope>NUCLEOTIDE SEQUENCE</scope>
    <source>
        <strain evidence="8">MPI-CAGE-AT-0023</strain>
    </source>
</reference>
<evidence type="ECO:0000259" key="6">
    <source>
        <dbReference type="Pfam" id="PF01408"/>
    </source>
</evidence>
<dbReference type="InterPro" id="IPR000683">
    <property type="entry name" value="Gfo/Idh/MocA-like_OxRdtase_N"/>
</dbReference>
<dbReference type="Pfam" id="PF01408">
    <property type="entry name" value="GFO_IDH_MocA"/>
    <property type="match status" value="1"/>
</dbReference>
<gene>
    <name evidence="8" type="ORF">BKA55DRAFT_531059</name>
</gene>
<comment type="similarity">
    <text evidence="1">Belongs to the Gfo/Idh/MocA family.</text>
</comment>
<protein>
    <recommendedName>
        <fullName evidence="3">D-xylose 1-dehydrogenase (NADP(+), D-xylono-1,5-lactone-forming)</fullName>
        <ecNumber evidence="3">1.1.1.179</ecNumber>
    </recommendedName>
    <alternativeName>
        <fullName evidence="4">D-xylose-NADP dehydrogenase</fullName>
    </alternativeName>
</protein>
<dbReference type="PANTHER" id="PTHR22604:SF105">
    <property type="entry name" value="TRANS-1,2-DIHYDROBENZENE-1,2-DIOL DEHYDROGENASE"/>
    <property type="match status" value="1"/>
</dbReference>
<dbReference type="GO" id="GO:0047837">
    <property type="term" value="F:D-xylose 1-dehydrogenase (NADP+) activity"/>
    <property type="evidence" value="ECO:0007669"/>
    <property type="project" value="UniProtKB-EC"/>
</dbReference>
<comment type="caution">
    <text evidence="8">The sequence shown here is derived from an EMBL/GenBank/DDBJ whole genome shotgun (WGS) entry which is preliminary data.</text>
</comment>
<sequence length="360" mass="39820">MLDIPVCRWGIVATGFISAWFVADLVVQRDDAKVHHIIQAIGSSSAQKGRDFAKKHCPHQKPTIYSSYQEVYADPDVDCVYIGTPHSFHKQNCLDAIAADKNILCEKPFTINAKEAKEVFGAAKEKGVYVAEAMWLRHRPLVTELRKTLFKEQAIGEISCLSAQYALPVDIASLPSTSRYRDLALGAGSLLDVGIYPLTWALLSLDAAVPENPEEPNIVATQTHSLGIEVTTSAILHYPSTGRHANISSTFTATPTTDFVCRIQGSKGYIDVTGKDASHPVAFTVFQETGPGQFDAKEHEHNHPSQGFTFEADNTALDILAHRKESAIMPWRKTVRVMEIMDEIRKQGGTRYPQDENEQI</sequence>
<dbReference type="EC" id="1.1.1.179" evidence="3"/>
<dbReference type="InterPro" id="IPR036291">
    <property type="entry name" value="NAD(P)-bd_dom_sf"/>
</dbReference>
<evidence type="ECO:0000256" key="1">
    <source>
        <dbReference type="ARBA" id="ARBA00010928"/>
    </source>
</evidence>
<dbReference type="RefSeq" id="XP_046040837.1">
    <property type="nucleotide sequence ID" value="XM_046189197.1"/>
</dbReference>
<dbReference type="Proteomes" id="UP000720189">
    <property type="component" value="Unassembled WGS sequence"/>
</dbReference>
<feature type="domain" description="Gfo/Idh/MocA-like oxidoreductase N-terminal" evidence="6">
    <location>
        <begin position="8"/>
        <end position="131"/>
    </location>
</feature>
<dbReference type="EMBL" id="JAGMUX010000042">
    <property type="protein sequence ID" value="KAH7204857.1"/>
    <property type="molecule type" value="Genomic_DNA"/>
</dbReference>
<evidence type="ECO:0000256" key="2">
    <source>
        <dbReference type="ARBA" id="ARBA00023002"/>
    </source>
</evidence>
<dbReference type="AlphaFoldDB" id="A0A9P9FW57"/>
<evidence type="ECO:0000313" key="8">
    <source>
        <dbReference type="EMBL" id="KAH7204857.1"/>
    </source>
</evidence>
<dbReference type="OrthoDB" id="2129491at2759"/>
<evidence type="ECO:0000256" key="3">
    <source>
        <dbReference type="ARBA" id="ARBA00038984"/>
    </source>
</evidence>
<evidence type="ECO:0000313" key="9">
    <source>
        <dbReference type="Proteomes" id="UP000720189"/>
    </source>
</evidence>
<feature type="domain" description="GFO/IDH/MocA-like oxidoreductase" evidence="7">
    <location>
        <begin position="147"/>
        <end position="270"/>
    </location>
</feature>
<keyword evidence="2" id="KW-0560">Oxidoreductase</keyword>
<evidence type="ECO:0000256" key="5">
    <source>
        <dbReference type="ARBA" id="ARBA00049233"/>
    </source>
</evidence>
<dbReference type="Pfam" id="PF22725">
    <property type="entry name" value="GFO_IDH_MocA_C3"/>
    <property type="match status" value="1"/>
</dbReference>
<dbReference type="Gene3D" id="3.40.50.720">
    <property type="entry name" value="NAD(P)-binding Rossmann-like Domain"/>
    <property type="match status" value="1"/>
</dbReference>
<dbReference type="PANTHER" id="PTHR22604">
    <property type="entry name" value="OXIDOREDUCTASES"/>
    <property type="match status" value="1"/>
</dbReference>